<feature type="transmembrane region" description="Helical" evidence="13">
    <location>
        <begin position="21"/>
        <end position="43"/>
    </location>
</feature>
<keyword evidence="10 13" id="KW-1133">Transmembrane helix</keyword>
<keyword evidence="8 13" id="KW-0812">Transmembrane</keyword>
<name>A0A7V5NWL4_9PROT</name>
<dbReference type="PRINTS" id="PR01414">
    <property type="entry name" value="CCMBBIOGNSIS"/>
</dbReference>
<dbReference type="PANTHER" id="PTHR30070">
    <property type="entry name" value="HEME EXPORTER PROTEIN B"/>
    <property type="match status" value="1"/>
</dbReference>
<evidence type="ECO:0000256" key="9">
    <source>
        <dbReference type="ARBA" id="ARBA00022748"/>
    </source>
</evidence>
<keyword evidence="9 12" id="KW-0201">Cytochrome c-type biogenesis</keyword>
<dbReference type="GO" id="GO:0015232">
    <property type="term" value="F:heme transmembrane transporter activity"/>
    <property type="evidence" value="ECO:0007669"/>
    <property type="project" value="InterPro"/>
</dbReference>
<evidence type="ECO:0000256" key="4">
    <source>
        <dbReference type="ARBA" id="ARBA00016452"/>
    </source>
</evidence>
<feature type="transmembrane region" description="Helical" evidence="13">
    <location>
        <begin position="129"/>
        <end position="149"/>
    </location>
</feature>
<organism evidence="14">
    <name type="scientific">Hellea balneolensis</name>
    <dbReference type="NCBI Taxonomy" id="287478"/>
    <lineage>
        <taxon>Bacteria</taxon>
        <taxon>Pseudomonadati</taxon>
        <taxon>Pseudomonadota</taxon>
        <taxon>Alphaproteobacteria</taxon>
        <taxon>Maricaulales</taxon>
        <taxon>Robiginitomaculaceae</taxon>
        <taxon>Hellea</taxon>
    </lineage>
</organism>
<comment type="subcellular location">
    <subcellularLocation>
        <location evidence="2">Cell inner membrane</location>
        <topology evidence="2">Multi-pass membrane protein</topology>
    </subcellularLocation>
</comment>
<comment type="caution">
    <text evidence="14">The sequence shown here is derived from an EMBL/GenBank/DDBJ whole genome shotgun (WGS) entry which is preliminary data.</text>
</comment>
<evidence type="ECO:0000256" key="3">
    <source>
        <dbReference type="ARBA" id="ARBA00010544"/>
    </source>
</evidence>
<feature type="transmembrane region" description="Helical" evidence="13">
    <location>
        <begin position="55"/>
        <end position="73"/>
    </location>
</feature>
<keyword evidence="11 12" id="KW-0472">Membrane</keyword>
<dbReference type="PIRSF" id="PIRSF002764">
    <property type="entry name" value="CcmB"/>
    <property type="match status" value="1"/>
</dbReference>
<evidence type="ECO:0000313" key="14">
    <source>
        <dbReference type="EMBL" id="HHI88632.1"/>
    </source>
</evidence>
<evidence type="ECO:0000256" key="7">
    <source>
        <dbReference type="ARBA" id="ARBA00022519"/>
    </source>
</evidence>
<keyword evidence="5 12" id="KW-0813">Transport</keyword>
<evidence type="ECO:0000256" key="5">
    <source>
        <dbReference type="ARBA" id="ARBA00022448"/>
    </source>
</evidence>
<feature type="transmembrane region" description="Helical" evidence="13">
    <location>
        <begin position="94"/>
        <end position="117"/>
    </location>
</feature>
<keyword evidence="6 12" id="KW-1003">Cell membrane</keyword>
<dbReference type="GO" id="GO:0017004">
    <property type="term" value="P:cytochrome complex assembly"/>
    <property type="evidence" value="ECO:0007669"/>
    <property type="project" value="UniProtKB-KW"/>
</dbReference>
<comment type="function">
    <text evidence="1 12">Required for the export of heme to the periplasm for the biogenesis of c-type cytochromes.</text>
</comment>
<dbReference type="GO" id="GO:0005886">
    <property type="term" value="C:plasma membrane"/>
    <property type="evidence" value="ECO:0007669"/>
    <property type="project" value="UniProtKB-SubCell"/>
</dbReference>
<evidence type="ECO:0000256" key="8">
    <source>
        <dbReference type="ARBA" id="ARBA00022692"/>
    </source>
</evidence>
<dbReference type="Proteomes" id="UP000885806">
    <property type="component" value="Unassembled WGS sequence"/>
</dbReference>
<dbReference type="GO" id="GO:1903607">
    <property type="term" value="P:cytochrome c biosynthetic process"/>
    <property type="evidence" value="ECO:0007669"/>
    <property type="project" value="TreeGrafter"/>
</dbReference>
<dbReference type="NCBIfam" id="TIGR01190">
    <property type="entry name" value="ccmB"/>
    <property type="match status" value="1"/>
</dbReference>
<evidence type="ECO:0000256" key="11">
    <source>
        <dbReference type="ARBA" id="ARBA00023136"/>
    </source>
</evidence>
<proteinExistence type="inferred from homology"/>
<keyword evidence="7 12" id="KW-0997">Cell inner membrane</keyword>
<reference evidence="14" key="1">
    <citation type="journal article" date="2020" name="mSystems">
        <title>Genome- and Community-Level Interaction Insights into Carbon Utilization and Element Cycling Functions of Hydrothermarchaeota in Hydrothermal Sediment.</title>
        <authorList>
            <person name="Zhou Z."/>
            <person name="Liu Y."/>
            <person name="Xu W."/>
            <person name="Pan J."/>
            <person name="Luo Z.H."/>
            <person name="Li M."/>
        </authorList>
    </citation>
    <scope>NUCLEOTIDE SEQUENCE [LARGE SCALE GENOMIC DNA]</scope>
    <source>
        <strain evidence="14">HyVt-538</strain>
    </source>
</reference>
<sequence length="223" mass="23219">MFMARIITLVGRDLRLALRSGGAWLMGLVFFAVFITLAAIALGGDFKTLRPLAPALIWLALVFSLLFSFEHLFADDVRDGSLEHIKLSGTPMGAYVLAKMIAHFLLAVLPLLMALPLATLMFDVGGSHLAGLAISILLAAPALIAYGAFSAGCLVGFRAGGFLLVLLTIPLLVPVLIFAVDGAIQFAGEHKFGAGFQALAGISLIATALGIPATAAALNTGME</sequence>
<dbReference type="Pfam" id="PF03379">
    <property type="entry name" value="CcmB"/>
    <property type="match status" value="1"/>
</dbReference>
<evidence type="ECO:0000256" key="6">
    <source>
        <dbReference type="ARBA" id="ARBA00022475"/>
    </source>
</evidence>
<gene>
    <name evidence="14" type="primary">ccmB</name>
    <name evidence="14" type="ORF">ENK01_01645</name>
</gene>
<evidence type="ECO:0000256" key="2">
    <source>
        <dbReference type="ARBA" id="ARBA00004429"/>
    </source>
</evidence>
<evidence type="ECO:0000256" key="1">
    <source>
        <dbReference type="ARBA" id="ARBA00002442"/>
    </source>
</evidence>
<dbReference type="EMBL" id="DROP01000112">
    <property type="protein sequence ID" value="HHI88632.1"/>
    <property type="molecule type" value="Genomic_DNA"/>
</dbReference>
<dbReference type="AlphaFoldDB" id="A0A7V5NWL4"/>
<protein>
    <recommendedName>
        <fullName evidence="4 12">Heme exporter protein B</fullName>
    </recommendedName>
</protein>
<comment type="similarity">
    <text evidence="3 12">Belongs to the CcmB/CycW/HelB family.</text>
</comment>
<evidence type="ECO:0000256" key="12">
    <source>
        <dbReference type="PIRNR" id="PIRNR002764"/>
    </source>
</evidence>
<feature type="transmembrane region" description="Helical" evidence="13">
    <location>
        <begin position="161"/>
        <end position="184"/>
    </location>
</feature>
<accession>A0A7V5NWL4</accession>
<feature type="transmembrane region" description="Helical" evidence="13">
    <location>
        <begin position="196"/>
        <end position="218"/>
    </location>
</feature>
<dbReference type="InterPro" id="IPR026031">
    <property type="entry name" value="Cyt_c_CcmB_bac"/>
</dbReference>
<dbReference type="InterPro" id="IPR003544">
    <property type="entry name" value="Cyt_c_biogenesis_CcmB"/>
</dbReference>
<dbReference type="PANTHER" id="PTHR30070:SF1">
    <property type="entry name" value="CYTOCHROME C BIOGENESIS B-RELATED"/>
    <property type="match status" value="1"/>
</dbReference>
<evidence type="ECO:0000256" key="10">
    <source>
        <dbReference type="ARBA" id="ARBA00022989"/>
    </source>
</evidence>
<evidence type="ECO:0000256" key="13">
    <source>
        <dbReference type="SAM" id="Phobius"/>
    </source>
</evidence>